<name>A0A8J6KUM6_MICOH</name>
<gene>
    <name evidence="1" type="ORF">LTLLF_152510</name>
</gene>
<evidence type="ECO:0000313" key="2">
    <source>
        <dbReference type="Proteomes" id="UP000710432"/>
    </source>
</evidence>
<comment type="caution">
    <text evidence="1">The sequence shown here is derived from an EMBL/GenBank/DDBJ whole genome shotgun (WGS) entry which is preliminary data.</text>
</comment>
<dbReference type="Proteomes" id="UP000710432">
    <property type="component" value="Unassembled WGS sequence"/>
</dbReference>
<dbReference type="EMBL" id="JAATJU010022339">
    <property type="protein sequence ID" value="KAH0510921.1"/>
    <property type="molecule type" value="Genomic_DNA"/>
</dbReference>
<dbReference type="AlphaFoldDB" id="A0A8J6KUM6"/>
<evidence type="ECO:0000313" key="1">
    <source>
        <dbReference type="EMBL" id="KAH0510921.1"/>
    </source>
</evidence>
<accession>A0A8J6KUM6</accession>
<proteinExistence type="predicted"/>
<reference evidence="1" key="1">
    <citation type="submission" date="2020-03" db="EMBL/GenBank/DDBJ databases">
        <title>Studies in the Genomics of Life Span.</title>
        <authorList>
            <person name="Glass D."/>
        </authorList>
    </citation>
    <scope>NUCLEOTIDE SEQUENCE</scope>
    <source>
        <strain evidence="1">LTLLF</strain>
        <tissue evidence="1">Muscle</tissue>
    </source>
</reference>
<sequence length="106" mass="12290">MENEFVPIKKGEDEAYTNEMELESGPKTLMGFLMQTHLEEIHVLWSQSLEMTMVLSTDNSCYLNMDAIMSKSRPWVRRSQQRLRLRLAVCSGSSTRINRYWLGSIG</sequence>
<protein>
    <submittedName>
        <fullName evidence="1">Keratin, type II cytoskeletal 8</fullName>
    </submittedName>
</protein>
<organism evidence="1 2">
    <name type="scientific">Microtus ochrogaster</name>
    <name type="common">Prairie vole</name>
    <dbReference type="NCBI Taxonomy" id="79684"/>
    <lineage>
        <taxon>Eukaryota</taxon>
        <taxon>Metazoa</taxon>
        <taxon>Chordata</taxon>
        <taxon>Craniata</taxon>
        <taxon>Vertebrata</taxon>
        <taxon>Euteleostomi</taxon>
        <taxon>Mammalia</taxon>
        <taxon>Eutheria</taxon>
        <taxon>Euarchontoglires</taxon>
        <taxon>Glires</taxon>
        <taxon>Rodentia</taxon>
        <taxon>Myomorpha</taxon>
        <taxon>Muroidea</taxon>
        <taxon>Cricetidae</taxon>
        <taxon>Arvicolinae</taxon>
        <taxon>Microtus</taxon>
    </lineage>
</organism>